<dbReference type="RefSeq" id="WP_377242579.1">
    <property type="nucleotide sequence ID" value="NZ_JBHLXP010000001.1"/>
</dbReference>
<name>A0ABV6BC26_9GAMM</name>
<feature type="transmembrane region" description="Helical" evidence="1">
    <location>
        <begin position="112"/>
        <end position="132"/>
    </location>
</feature>
<reference evidence="2 3" key="1">
    <citation type="submission" date="2024-09" db="EMBL/GenBank/DDBJ databases">
        <authorList>
            <person name="Sun Q."/>
            <person name="Mori K."/>
        </authorList>
    </citation>
    <scope>NUCLEOTIDE SEQUENCE [LARGE SCALE GENOMIC DNA]</scope>
    <source>
        <strain evidence="2 3">KCTC 23315</strain>
    </source>
</reference>
<feature type="transmembrane region" description="Helical" evidence="1">
    <location>
        <begin position="88"/>
        <end position="106"/>
    </location>
</feature>
<evidence type="ECO:0000256" key="1">
    <source>
        <dbReference type="SAM" id="Phobius"/>
    </source>
</evidence>
<keyword evidence="1" id="KW-0812">Transmembrane</keyword>
<feature type="transmembrane region" description="Helical" evidence="1">
    <location>
        <begin position="58"/>
        <end position="81"/>
    </location>
</feature>
<keyword evidence="1" id="KW-1133">Transmembrane helix</keyword>
<evidence type="ECO:0000313" key="2">
    <source>
        <dbReference type="EMBL" id="MFC0048411.1"/>
    </source>
</evidence>
<keyword evidence="3" id="KW-1185">Reference proteome</keyword>
<protein>
    <submittedName>
        <fullName evidence="2">Uncharacterized protein</fullName>
    </submittedName>
</protein>
<gene>
    <name evidence="2" type="ORF">ACFFJP_08930</name>
</gene>
<accession>A0ABV6BC26</accession>
<organism evidence="2 3">
    <name type="scientific">Rheinheimera tilapiae</name>
    <dbReference type="NCBI Taxonomy" id="875043"/>
    <lineage>
        <taxon>Bacteria</taxon>
        <taxon>Pseudomonadati</taxon>
        <taxon>Pseudomonadota</taxon>
        <taxon>Gammaproteobacteria</taxon>
        <taxon>Chromatiales</taxon>
        <taxon>Chromatiaceae</taxon>
        <taxon>Rheinheimera</taxon>
    </lineage>
</organism>
<proteinExistence type="predicted"/>
<dbReference type="EMBL" id="JBHLXP010000001">
    <property type="protein sequence ID" value="MFC0048411.1"/>
    <property type="molecule type" value="Genomic_DNA"/>
</dbReference>
<comment type="caution">
    <text evidence="2">The sequence shown here is derived from an EMBL/GenBank/DDBJ whole genome shotgun (WGS) entry which is preliminary data.</text>
</comment>
<evidence type="ECO:0000313" key="3">
    <source>
        <dbReference type="Proteomes" id="UP001589813"/>
    </source>
</evidence>
<dbReference type="Proteomes" id="UP001589813">
    <property type="component" value="Unassembled WGS sequence"/>
</dbReference>
<sequence length="148" mass="15888">MPALLRTTLALLAGVVVTFFTISAVEQLGHILYRAPAELDWQDSSAVSAYLKQLPAGALLLVLVGWLLGIFTGLTAATTLAGRCRGRFALAIGSLVFLGAVSNFYLLPHPMWLIVLSLIMIPLVAVLCWWALKKRYGHPGVATEGDGK</sequence>
<keyword evidence="1" id="KW-0472">Membrane</keyword>